<dbReference type="InterPro" id="IPR029062">
    <property type="entry name" value="Class_I_gatase-like"/>
</dbReference>
<reference evidence="2 3" key="1">
    <citation type="journal article" date="2019" name="Int. J. Syst. Evol. Microbiol.">
        <title>The Global Catalogue of Microorganisms (GCM) 10K type strain sequencing project: providing services to taxonomists for standard genome sequencing and annotation.</title>
        <authorList>
            <consortium name="The Broad Institute Genomics Platform"/>
            <consortium name="The Broad Institute Genome Sequencing Center for Infectious Disease"/>
            <person name="Wu L."/>
            <person name="Ma J."/>
        </authorList>
    </citation>
    <scope>NUCLEOTIDE SEQUENCE [LARGE SCALE GENOMIC DNA]</scope>
    <source>
        <strain evidence="2 3">YIM 94188</strain>
    </source>
</reference>
<comment type="caution">
    <text evidence="2">The sequence shown here is derived from an EMBL/GenBank/DDBJ whole genome shotgun (WGS) entry which is preliminary data.</text>
</comment>
<keyword evidence="3" id="KW-1185">Reference proteome</keyword>
<evidence type="ECO:0000259" key="1">
    <source>
        <dbReference type="Pfam" id="PF00117"/>
    </source>
</evidence>
<dbReference type="PROSITE" id="PS51273">
    <property type="entry name" value="GATASE_TYPE_1"/>
    <property type="match status" value="1"/>
</dbReference>
<dbReference type="Pfam" id="PF00117">
    <property type="entry name" value="GATase"/>
    <property type="match status" value="1"/>
</dbReference>
<dbReference type="InterPro" id="IPR044992">
    <property type="entry name" value="ChyE-like"/>
</dbReference>
<protein>
    <submittedName>
        <fullName evidence="2">Type 1 glutamine amidotransferase</fullName>
    </submittedName>
</protein>
<dbReference type="RefSeq" id="WP_379692715.1">
    <property type="nucleotide sequence ID" value="NZ_JBHSXH010000009.1"/>
</dbReference>
<dbReference type="SUPFAM" id="SSF52317">
    <property type="entry name" value="Class I glutamine amidotransferase-like"/>
    <property type="match status" value="1"/>
</dbReference>
<organism evidence="2 3">
    <name type="scientific">Halopelagius fulvigenes</name>
    <dbReference type="NCBI Taxonomy" id="1198324"/>
    <lineage>
        <taxon>Archaea</taxon>
        <taxon>Methanobacteriati</taxon>
        <taxon>Methanobacteriota</taxon>
        <taxon>Stenosarchaea group</taxon>
        <taxon>Halobacteria</taxon>
        <taxon>Halobacteriales</taxon>
        <taxon>Haloferacaceae</taxon>
    </lineage>
</organism>
<dbReference type="AlphaFoldDB" id="A0ABD5TZ75"/>
<feature type="domain" description="Glutamine amidotransferase" evidence="1">
    <location>
        <begin position="46"/>
        <end position="181"/>
    </location>
</feature>
<keyword evidence="2" id="KW-0315">Glutamine amidotransferase</keyword>
<evidence type="ECO:0000313" key="3">
    <source>
        <dbReference type="Proteomes" id="UP001596408"/>
    </source>
</evidence>
<dbReference type="EMBL" id="JBHSXH010000009">
    <property type="protein sequence ID" value="MFC6824119.1"/>
    <property type="molecule type" value="Genomic_DNA"/>
</dbReference>
<dbReference type="PANTHER" id="PTHR42695:SF5">
    <property type="entry name" value="GLUTAMINE AMIDOTRANSFERASE YLR126C-RELATED"/>
    <property type="match status" value="1"/>
</dbReference>
<dbReference type="Proteomes" id="UP001596408">
    <property type="component" value="Unassembled WGS sequence"/>
</dbReference>
<dbReference type="InterPro" id="IPR017926">
    <property type="entry name" value="GATASE"/>
</dbReference>
<dbReference type="Gene3D" id="3.40.50.880">
    <property type="match status" value="1"/>
</dbReference>
<dbReference type="CDD" id="cd01741">
    <property type="entry name" value="GATase1_1"/>
    <property type="match status" value="1"/>
</dbReference>
<evidence type="ECO:0000313" key="2">
    <source>
        <dbReference type="EMBL" id="MFC6824119.1"/>
    </source>
</evidence>
<proteinExistence type="predicted"/>
<sequence length="218" mass="23919">MSSPQIAVVRNEVHSEYEYHCDALSGNFPDAREVDFPAGERPDLDRAAGLVLTGSTAGVYERTDRPWIDEQRRLLAEAVERGIPTLGVCFGHQLANHALGGAVESVGTTARLVEVEFADDPLFEGVSPVVPAVHGDAVTSVGDGMEIIASADYYRAFGTRHRDAPLWTVQFHPEFTPGLRGRLEDDFGWEESDLRFEDVNAARVFENFLSIVEASADE</sequence>
<accession>A0ABD5TZ75</accession>
<gene>
    <name evidence="2" type="ORF">ACFQEV_03795</name>
</gene>
<name>A0ABD5TZ75_9EURY</name>
<dbReference type="PANTHER" id="PTHR42695">
    <property type="entry name" value="GLUTAMINE AMIDOTRANSFERASE YLR126C-RELATED"/>
    <property type="match status" value="1"/>
</dbReference>